<protein>
    <submittedName>
        <fullName evidence="1">Uncharacterized protein</fullName>
    </submittedName>
</protein>
<evidence type="ECO:0000313" key="1">
    <source>
        <dbReference type="EMBL" id="CAM96268.1"/>
    </source>
</evidence>
<dbReference type="EMBL" id="AM235768">
    <property type="protein sequence ID" value="CAM96268.1"/>
    <property type="molecule type" value="Genomic_DNA"/>
</dbReference>
<gene>
    <name evidence="1" type="ordered locus">pQBR0236</name>
</gene>
<name>A4V6V7_PSEFS</name>
<sequence>MNPGQTMSIQSLKSNLIGIMPVLDANLAAAHSEYMAGDIPAGAFHYVRSRHLTACAVVSRDDLEAVDAYKACALLAIDLRTGIKELTESVKDQVDAWWQCYRDAGFTELHPFFEAPMLPSTPIN</sequence>
<organism evidence="1 2">
    <name type="scientific">Pseudomonas fluorescens (strain SBW25)</name>
    <dbReference type="NCBI Taxonomy" id="216595"/>
    <lineage>
        <taxon>Bacteria</taxon>
        <taxon>Pseudomonadati</taxon>
        <taxon>Pseudomonadota</taxon>
        <taxon>Gammaproteobacteria</taxon>
        <taxon>Pseudomonadales</taxon>
        <taxon>Pseudomonadaceae</taxon>
        <taxon>Pseudomonas</taxon>
    </lineage>
</organism>
<dbReference type="RefSeq" id="WP_011923044.1">
    <property type="nucleotide sequence ID" value="NC_009444.1"/>
</dbReference>
<proteinExistence type="predicted"/>
<dbReference type="Proteomes" id="UP000002332">
    <property type="component" value="Plasmid pQBR103"/>
</dbReference>
<dbReference type="AlphaFoldDB" id="A4V6V7"/>
<accession>A4V6V7</accession>
<evidence type="ECO:0000313" key="2">
    <source>
        <dbReference type="Proteomes" id="UP000002332"/>
    </source>
</evidence>
<reference evidence="1 2" key="1">
    <citation type="journal article" date="2007" name="ISME J.">
        <title>Sequence-based analysis of pQBR103; a representative of a unique, transfer-proficient mega plasmid resident in the microbial community of sugar beet.</title>
        <authorList>
            <person name="Tett A."/>
            <person name="Spiers A.J."/>
            <person name="Crossman L.C."/>
            <person name="Ager D."/>
            <person name="Ciric L."/>
            <person name="Dow J.M."/>
            <person name="Fry J.C."/>
            <person name="Harris D."/>
            <person name="Lilley A."/>
            <person name="Oliver A."/>
            <person name="Parkhill J."/>
            <person name="Quail M.A."/>
            <person name="Rainey P.B."/>
            <person name="Saunders N.J."/>
            <person name="Seeger K."/>
            <person name="Snyder L.A.S."/>
            <person name="Squares R."/>
            <person name="Thomas C.M."/>
            <person name="Turner S.L."/>
            <person name="Zhang X.-X."/>
            <person name="Field D."/>
            <person name="Bailey M.J."/>
        </authorList>
    </citation>
    <scope>NUCLEOTIDE SEQUENCE [LARGE SCALE GENOMIC DNA]</scope>
    <source>
        <strain evidence="1 2">SBW25</strain>
    </source>
</reference>
<keyword evidence="1" id="KW-0614">Plasmid</keyword>
<geneLocation type="plasmid" evidence="1 2">
    <name>pQBR103</name>
</geneLocation>